<comment type="caution">
    <text evidence="2">The sequence shown here is derived from an EMBL/GenBank/DDBJ whole genome shotgun (WGS) entry which is preliminary data.</text>
</comment>
<gene>
    <name evidence="2" type="ORF">VSX56_16505</name>
</gene>
<dbReference type="RefSeq" id="WP_350938679.1">
    <property type="nucleotide sequence ID" value="NZ_JAYWLC010000018.1"/>
</dbReference>
<feature type="region of interest" description="Disordered" evidence="1">
    <location>
        <begin position="81"/>
        <end position="102"/>
    </location>
</feature>
<evidence type="ECO:0008006" key="4">
    <source>
        <dbReference type="Google" id="ProtNLM"/>
    </source>
</evidence>
<sequence length="102" mass="11635">MGEHYHNFHGSDITWDATFAPVSAYGSDQWVAATLGRRITWFRSHRDKLGREGFPKRDPLTGLTIKADVIAWIEKRRRVSDGMTAPAPAETAHRLKERKNAF</sequence>
<proteinExistence type="predicted"/>
<reference evidence="2 3" key="1">
    <citation type="submission" date="2024-01" db="EMBL/GenBank/DDBJ databases">
        <authorList>
            <person name="Deng Y."/>
            <person name="Su J."/>
        </authorList>
    </citation>
    <scope>NUCLEOTIDE SEQUENCE [LARGE SCALE GENOMIC DNA]</scope>
    <source>
        <strain evidence="2 3">CPCC 100088</strain>
    </source>
</reference>
<organism evidence="2 3">
    <name type="scientific">Thioclava kandeliae</name>
    <dbReference type="NCBI Taxonomy" id="3070818"/>
    <lineage>
        <taxon>Bacteria</taxon>
        <taxon>Pseudomonadati</taxon>
        <taxon>Pseudomonadota</taxon>
        <taxon>Alphaproteobacteria</taxon>
        <taxon>Rhodobacterales</taxon>
        <taxon>Paracoccaceae</taxon>
        <taxon>Thioclava</taxon>
    </lineage>
</organism>
<name>A0ABV1SLE0_9RHOB</name>
<evidence type="ECO:0000313" key="3">
    <source>
        <dbReference type="Proteomes" id="UP001438953"/>
    </source>
</evidence>
<evidence type="ECO:0000313" key="2">
    <source>
        <dbReference type="EMBL" id="MER5173371.1"/>
    </source>
</evidence>
<accession>A0ABV1SLE0</accession>
<feature type="compositionally biased region" description="Basic and acidic residues" evidence="1">
    <location>
        <begin position="91"/>
        <end position="102"/>
    </location>
</feature>
<dbReference type="EMBL" id="JAYWLC010000018">
    <property type="protein sequence ID" value="MER5173371.1"/>
    <property type="molecule type" value="Genomic_DNA"/>
</dbReference>
<protein>
    <recommendedName>
        <fullName evidence="4">AlpA family phage regulatory protein</fullName>
    </recommendedName>
</protein>
<reference evidence="2 3" key="2">
    <citation type="submission" date="2024-06" db="EMBL/GenBank/DDBJ databases">
        <title>Thioclava kandeliae sp. nov. from a rhizosphere soil sample of Kandelia candel in a mangrove.</title>
        <authorList>
            <person name="Mu T."/>
        </authorList>
    </citation>
    <scope>NUCLEOTIDE SEQUENCE [LARGE SCALE GENOMIC DNA]</scope>
    <source>
        <strain evidence="2 3">CPCC 100088</strain>
    </source>
</reference>
<evidence type="ECO:0000256" key="1">
    <source>
        <dbReference type="SAM" id="MobiDB-lite"/>
    </source>
</evidence>
<keyword evidence="3" id="KW-1185">Reference proteome</keyword>
<dbReference type="Proteomes" id="UP001438953">
    <property type="component" value="Unassembled WGS sequence"/>
</dbReference>